<protein>
    <submittedName>
        <fullName evidence="4">Prolyl oligopeptidase family serine peptidase</fullName>
    </submittedName>
</protein>
<evidence type="ECO:0000313" key="5">
    <source>
        <dbReference type="Proteomes" id="UP001596287"/>
    </source>
</evidence>
<keyword evidence="2" id="KW-0732">Signal</keyword>
<accession>A0ABW1PJF2</accession>
<dbReference type="SUPFAM" id="SSF53474">
    <property type="entry name" value="alpha/beta-Hydrolases"/>
    <property type="match status" value="1"/>
</dbReference>
<dbReference type="RefSeq" id="WP_379790350.1">
    <property type="nucleotide sequence ID" value="NZ_JBHSQB010000004.1"/>
</dbReference>
<reference evidence="5" key="1">
    <citation type="journal article" date="2019" name="Int. J. Syst. Evol. Microbiol.">
        <title>The Global Catalogue of Microorganisms (GCM) 10K type strain sequencing project: providing services to taxonomists for standard genome sequencing and annotation.</title>
        <authorList>
            <consortium name="The Broad Institute Genomics Platform"/>
            <consortium name="The Broad Institute Genome Sequencing Center for Infectious Disease"/>
            <person name="Wu L."/>
            <person name="Ma J."/>
        </authorList>
    </citation>
    <scope>NUCLEOTIDE SEQUENCE [LARGE SCALE GENOMIC DNA]</scope>
    <source>
        <strain evidence="5">CCUG 49679</strain>
    </source>
</reference>
<dbReference type="InterPro" id="IPR011042">
    <property type="entry name" value="6-blade_b-propeller_TolB-like"/>
</dbReference>
<feature type="signal peptide" evidence="2">
    <location>
        <begin position="1"/>
        <end position="26"/>
    </location>
</feature>
<keyword evidence="5" id="KW-1185">Reference proteome</keyword>
<evidence type="ECO:0000256" key="2">
    <source>
        <dbReference type="SAM" id="SignalP"/>
    </source>
</evidence>
<feature type="chain" id="PRO_5047343493" evidence="2">
    <location>
        <begin position="27"/>
        <end position="873"/>
    </location>
</feature>
<dbReference type="Gene3D" id="2.120.10.30">
    <property type="entry name" value="TolB, C-terminal domain"/>
    <property type="match status" value="1"/>
</dbReference>
<gene>
    <name evidence="4" type="ORF">ACFPVY_03465</name>
</gene>
<dbReference type="InterPro" id="IPR029058">
    <property type="entry name" value="AB_hydrolase_fold"/>
</dbReference>
<dbReference type="EMBL" id="JBHSQB010000004">
    <property type="protein sequence ID" value="MFC6095694.1"/>
    <property type="molecule type" value="Genomic_DNA"/>
</dbReference>
<dbReference type="SUPFAM" id="SSF82171">
    <property type="entry name" value="DPP6 N-terminal domain-like"/>
    <property type="match status" value="1"/>
</dbReference>
<proteinExistence type="predicted"/>
<keyword evidence="1" id="KW-0378">Hydrolase</keyword>
<dbReference type="InterPro" id="IPR001375">
    <property type="entry name" value="Peptidase_S9_cat"/>
</dbReference>
<dbReference type="PANTHER" id="PTHR42776:SF27">
    <property type="entry name" value="DIPEPTIDYL PEPTIDASE FAMILY MEMBER 6"/>
    <property type="match status" value="1"/>
</dbReference>
<dbReference type="Proteomes" id="UP001596287">
    <property type="component" value="Unassembled WGS sequence"/>
</dbReference>
<feature type="domain" description="Peptidase S9 prolyl oligopeptidase catalytic" evidence="3">
    <location>
        <begin position="681"/>
        <end position="860"/>
    </location>
</feature>
<organism evidence="4 5">
    <name type="scientific">Flavobacterium qiangtangense</name>
    <dbReference type="NCBI Taxonomy" id="1442595"/>
    <lineage>
        <taxon>Bacteria</taxon>
        <taxon>Pseudomonadati</taxon>
        <taxon>Bacteroidota</taxon>
        <taxon>Flavobacteriia</taxon>
        <taxon>Flavobacteriales</taxon>
        <taxon>Flavobacteriaceae</taxon>
        <taxon>Flavobacterium</taxon>
    </lineage>
</organism>
<dbReference type="PANTHER" id="PTHR42776">
    <property type="entry name" value="SERINE PEPTIDASE S9 FAMILY MEMBER"/>
    <property type="match status" value="1"/>
</dbReference>
<evidence type="ECO:0000259" key="3">
    <source>
        <dbReference type="Pfam" id="PF00326"/>
    </source>
</evidence>
<name>A0ABW1PJF2_9FLAO</name>
<comment type="caution">
    <text evidence="4">The sequence shown here is derived from an EMBL/GenBank/DDBJ whole genome shotgun (WGS) entry which is preliminary data.</text>
</comment>
<evidence type="ECO:0000256" key="1">
    <source>
        <dbReference type="ARBA" id="ARBA00022801"/>
    </source>
</evidence>
<dbReference type="Gene3D" id="3.40.50.1820">
    <property type="entry name" value="alpha/beta hydrolase"/>
    <property type="match status" value="1"/>
</dbReference>
<evidence type="ECO:0000313" key="4">
    <source>
        <dbReference type="EMBL" id="MFC6095694.1"/>
    </source>
</evidence>
<dbReference type="Pfam" id="PF00326">
    <property type="entry name" value="Peptidase_S9"/>
    <property type="match status" value="1"/>
</dbReference>
<sequence>MKKQGKTNCRKAVLWLMMAIATLAQAQTKKILSVDDFDKWHTMQPTGIATRGNWVAYRLEYEYSTDTLFVKSTENEIKYCFPRARQGRFVDEKTFACILPDKSLSITSLQEGRSKQVPSVSDFQPINEGSLLFVEQEIGNIKTIAVLKKNGVNVWSDDRITDYALSENADFLAYCKEVDGRYEVFYTALGQDMTVGKPIAVGENAFDAFSISPEGNSVAFASIKQDSAAFRIPEKIFYYDAILKKGLSISNESVAEMTDGMELAPVFGKDLRIAADGKRVFVSLRHKNKKVFRGQSGVQIWNSFDSESFPRTKMKLDEGEFLFSVWMPAKREIKVISDKNTEVVILTGSENYALTYDYFENNPTMEHEPNRNIYIVDIESGQRKLILKDFTGSEQGLEISPAGKYIAYFLEGNWWQYEIRSGRHICISKDSQANFKRKDYDSTGWHPPAGPTFWAPGDKSMLYYDQNDIWKYIPATAKKKRLTKGRESGMEYRFYKVDNETEFHFQKAAVVAIENPVILYGRAIDNTKTGFFEMRDQKIDTLILSNKKNTRLAFSKDRKYFRFVEEDYENAPRLIVRDVKHRQDNTVMTSNQQQNNYKWGKAERLQYHDAEGKQMQGIVYYPNDYDQYKKYPMIVYVYEKQSHRLMDYINPSLYSPIGFNPSLMTASGYFVLCPDIHYKKGKAGVSAVDCVTAAVEKAITIASINTEKIGLMGASFGGFETNFIITKTTIFSAAVAGSGMSDFISGYFSVNGNDMLFDSWRYTTDQPRMGVSPYENWDSYMQNSPLRFATNIQTPLLMWVGENDGQVNPSQSLELFVALRNLKKQCTLVVYEKELHAMSEKHNQKDLTQKTMEWFNHFLKGEEKPKWGEPIKF</sequence>